<comment type="caution">
    <text evidence="2">The sequence shown here is derived from an EMBL/GenBank/DDBJ whole genome shotgun (WGS) entry which is preliminary data.</text>
</comment>
<organism evidence="2 3">
    <name type="scientific">Roseomonas populi</name>
    <dbReference type="NCBI Taxonomy" id="3121582"/>
    <lineage>
        <taxon>Bacteria</taxon>
        <taxon>Pseudomonadati</taxon>
        <taxon>Pseudomonadota</taxon>
        <taxon>Alphaproteobacteria</taxon>
        <taxon>Acetobacterales</taxon>
        <taxon>Roseomonadaceae</taxon>
        <taxon>Roseomonas</taxon>
    </lineage>
</organism>
<proteinExistence type="predicted"/>
<gene>
    <name evidence="2" type="ORF">NRP21_26745</name>
</gene>
<name>A0ABT1XBZ6_9PROT</name>
<evidence type="ECO:0000313" key="2">
    <source>
        <dbReference type="EMBL" id="MCR0985657.1"/>
    </source>
</evidence>
<keyword evidence="3" id="KW-1185">Reference proteome</keyword>
<dbReference type="Proteomes" id="UP001524642">
    <property type="component" value="Unassembled WGS sequence"/>
</dbReference>
<feature type="domain" description="Insertion element IS402-like" evidence="1">
    <location>
        <begin position="8"/>
        <end position="78"/>
    </location>
</feature>
<evidence type="ECO:0000259" key="1">
    <source>
        <dbReference type="Pfam" id="PF13340"/>
    </source>
</evidence>
<reference evidence="2 3" key="1">
    <citation type="submission" date="2022-06" db="EMBL/GenBank/DDBJ databases">
        <title>Roseomonas CN29.</title>
        <authorList>
            <person name="Cheng Y."/>
            <person name="He X."/>
        </authorList>
    </citation>
    <scope>NUCLEOTIDE SEQUENCE [LARGE SCALE GENOMIC DNA]</scope>
    <source>
        <strain evidence="2 3">CN29</strain>
    </source>
</reference>
<dbReference type="RefSeq" id="WP_257719303.1">
    <property type="nucleotide sequence ID" value="NZ_JANJOU010000038.1"/>
</dbReference>
<protein>
    <submittedName>
        <fullName evidence="2">Transposase</fullName>
    </submittedName>
</protein>
<dbReference type="Pfam" id="PF13340">
    <property type="entry name" value="DUF4096"/>
    <property type="match status" value="1"/>
</dbReference>
<evidence type="ECO:0000313" key="3">
    <source>
        <dbReference type="Proteomes" id="UP001524642"/>
    </source>
</evidence>
<dbReference type="InterPro" id="IPR025161">
    <property type="entry name" value="IS402-like_dom"/>
</dbReference>
<dbReference type="EMBL" id="JANJOU010000038">
    <property type="protein sequence ID" value="MCR0985657.1"/>
    <property type="molecule type" value="Genomic_DNA"/>
</dbReference>
<accession>A0ABT1XBZ6</accession>
<sequence>MSRPWSPLTDAEWSALSPHLPLTGAGRPIPNPRARLDAIFQLVTTTLPWCHSGSTAAPADTLHRQFRRWARAGVWSRLLRLAARKRAPKPLRALLDWLCAAHRRTYRLLGIPVLTLARRLNLPRALPGPSWLLPDPALAALVHRAVRHFLTTPLTRAAVPYLRNLRVLLRTAEGRRRIPACLQPS</sequence>